<organism evidence="3 4">
    <name type="scientific">Kitasatospora kazusensis</name>
    <dbReference type="NCBI Taxonomy" id="407974"/>
    <lineage>
        <taxon>Bacteria</taxon>
        <taxon>Bacillati</taxon>
        <taxon>Actinomycetota</taxon>
        <taxon>Actinomycetes</taxon>
        <taxon>Kitasatosporales</taxon>
        <taxon>Streptomycetaceae</taxon>
        <taxon>Kitasatospora</taxon>
    </lineage>
</organism>
<feature type="region of interest" description="Disordered" evidence="1">
    <location>
        <begin position="258"/>
        <end position="288"/>
    </location>
</feature>
<gene>
    <name evidence="3" type="ORF">GCM10009760_22100</name>
</gene>
<proteinExistence type="predicted"/>
<dbReference type="Proteomes" id="UP001422759">
    <property type="component" value="Unassembled WGS sequence"/>
</dbReference>
<reference evidence="4" key="1">
    <citation type="journal article" date="2019" name="Int. J. Syst. Evol. Microbiol.">
        <title>The Global Catalogue of Microorganisms (GCM) 10K type strain sequencing project: providing services to taxonomists for standard genome sequencing and annotation.</title>
        <authorList>
            <consortium name="The Broad Institute Genomics Platform"/>
            <consortium name="The Broad Institute Genome Sequencing Center for Infectious Disease"/>
            <person name="Wu L."/>
            <person name="Ma J."/>
        </authorList>
    </citation>
    <scope>NUCLEOTIDE SEQUENCE [LARGE SCALE GENOMIC DNA]</scope>
    <source>
        <strain evidence="4">JCM 14560</strain>
    </source>
</reference>
<dbReference type="Pfam" id="PF00198">
    <property type="entry name" value="2-oxoacid_dh"/>
    <property type="match status" value="1"/>
</dbReference>
<name>A0ABP5KZZ1_9ACTN</name>
<sequence>MTAARAEAVRTDPVRARRHTLYFLEYAASQRPVYLDTEVDMTAVTAHRALGARRYSLVSYLLLATGQVLARYPEANAVVAPGWPSRLRRPRITSFAGVTGKLALDRPVDGQRTVLSALLPDLDRTDLAGIQDRIDRYRGPDAAGLPEFDAVRRLGRLPAPLGRLAFAAALRDPARRARILGTVSVSSLGHRPVDGFHSAGGTALTVCAGRVADRPVVRDGAVAVAPVMRLSLAFDHRVVDGATAADVLGDLKKTLEEFDGRSRDGDGGAVRDAGQDHRARRTVDAGQP</sequence>
<comment type="caution">
    <text evidence="3">The sequence shown here is derived from an EMBL/GenBank/DDBJ whole genome shotgun (WGS) entry which is preliminary data.</text>
</comment>
<dbReference type="SUPFAM" id="SSF52777">
    <property type="entry name" value="CoA-dependent acyltransferases"/>
    <property type="match status" value="1"/>
</dbReference>
<dbReference type="RefSeq" id="WP_344463441.1">
    <property type="nucleotide sequence ID" value="NZ_BAAANT010000009.1"/>
</dbReference>
<dbReference type="InterPro" id="IPR023213">
    <property type="entry name" value="CAT-like_dom_sf"/>
</dbReference>
<dbReference type="Gene3D" id="3.30.559.10">
    <property type="entry name" value="Chloramphenicol acetyltransferase-like domain"/>
    <property type="match status" value="1"/>
</dbReference>
<protein>
    <recommendedName>
        <fullName evidence="2">2-oxoacid dehydrogenase acyltransferase catalytic domain-containing protein</fullName>
    </recommendedName>
</protein>
<keyword evidence="4" id="KW-1185">Reference proteome</keyword>
<evidence type="ECO:0000313" key="3">
    <source>
        <dbReference type="EMBL" id="GAA2139610.1"/>
    </source>
</evidence>
<evidence type="ECO:0000259" key="2">
    <source>
        <dbReference type="Pfam" id="PF00198"/>
    </source>
</evidence>
<accession>A0ABP5KZZ1</accession>
<dbReference type="InterPro" id="IPR001078">
    <property type="entry name" value="2-oxoacid_DH_actylTfrase"/>
</dbReference>
<feature type="domain" description="2-oxoacid dehydrogenase acyltransferase catalytic" evidence="2">
    <location>
        <begin position="182"/>
        <end position="258"/>
    </location>
</feature>
<dbReference type="EMBL" id="BAAANT010000009">
    <property type="protein sequence ID" value="GAA2139610.1"/>
    <property type="molecule type" value="Genomic_DNA"/>
</dbReference>
<evidence type="ECO:0000313" key="4">
    <source>
        <dbReference type="Proteomes" id="UP001422759"/>
    </source>
</evidence>
<evidence type="ECO:0000256" key="1">
    <source>
        <dbReference type="SAM" id="MobiDB-lite"/>
    </source>
</evidence>
<feature type="compositionally biased region" description="Basic and acidic residues" evidence="1">
    <location>
        <begin position="273"/>
        <end position="288"/>
    </location>
</feature>